<name>A0A674D150_SALTR</name>
<dbReference type="EC" id="3.1.26.4" evidence="2"/>
<dbReference type="InterPro" id="IPR043502">
    <property type="entry name" value="DNA/RNA_pol_sf"/>
</dbReference>
<organism evidence="4 5">
    <name type="scientific">Salmo trutta</name>
    <name type="common">Brown trout</name>
    <dbReference type="NCBI Taxonomy" id="8032"/>
    <lineage>
        <taxon>Eukaryota</taxon>
        <taxon>Metazoa</taxon>
        <taxon>Chordata</taxon>
        <taxon>Craniata</taxon>
        <taxon>Vertebrata</taxon>
        <taxon>Euteleostomi</taxon>
        <taxon>Actinopterygii</taxon>
        <taxon>Neopterygii</taxon>
        <taxon>Teleostei</taxon>
        <taxon>Protacanthopterygii</taxon>
        <taxon>Salmoniformes</taxon>
        <taxon>Salmonidae</taxon>
        <taxon>Salmoninae</taxon>
        <taxon>Salmo</taxon>
    </lineage>
</organism>
<sequence length="395" mass="43527">MQPLRRIPFALRDDVTKDLQAQLDAGIFEPVNAAPWISNLVIATKKSGGIRTCVDLRAVNKAVVPDKYPLPTAEELTAQFHGSTIFTKLDLRQGYLQVPLHAASRDLTTFVTHAGVFRYTRMPFGLNSAPSCFQKVMSTILAGIPGVAVYLDDIVVHGPDLHIHDCRLHRVFSALLQNNLTLNGGKCTFAAPAVEFVGFRLSAKGIAPLMSNIEAVHRIPEPTSASQVASFLGMTAYYLRFLPHYSQTTAPLRQLLKKDEPWAWTAACSDAVRSLKSQLSTAPVLAHFDPVCPTIVTCDASAGALGAVLSQLQNGIERPVAFASRALSPTEQRYSVGEREALACVWACERWHLYLYGRLFTLRTDHQSLTTLLSASGTGHKPLRLHRWADRLRQY</sequence>
<dbReference type="PANTHER" id="PTHR37984">
    <property type="entry name" value="PROTEIN CBG26694"/>
    <property type="match status" value="1"/>
</dbReference>
<dbReference type="GO" id="GO:0004523">
    <property type="term" value="F:RNA-DNA hybrid ribonuclease activity"/>
    <property type="evidence" value="ECO:0007669"/>
    <property type="project" value="UniProtKB-EC"/>
</dbReference>
<dbReference type="Ensembl" id="ENSSTUT00000095365.1">
    <property type="protein sequence ID" value="ENSSTUP00000089672.1"/>
    <property type="gene ID" value="ENSSTUG00000039382.1"/>
</dbReference>
<dbReference type="PROSITE" id="PS50878">
    <property type="entry name" value="RT_POL"/>
    <property type="match status" value="1"/>
</dbReference>
<dbReference type="InterPro" id="IPR041577">
    <property type="entry name" value="RT_RNaseH_2"/>
</dbReference>
<reference evidence="4" key="2">
    <citation type="submission" date="2025-09" db="UniProtKB">
        <authorList>
            <consortium name="Ensembl"/>
        </authorList>
    </citation>
    <scope>IDENTIFICATION</scope>
</reference>
<reference evidence="4" key="1">
    <citation type="submission" date="2025-08" db="UniProtKB">
        <authorList>
            <consortium name="Ensembl"/>
        </authorList>
    </citation>
    <scope>IDENTIFICATION</scope>
</reference>
<dbReference type="GeneTree" id="ENSGT01140000282569"/>
<dbReference type="Gene3D" id="3.30.70.270">
    <property type="match status" value="2"/>
</dbReference>
<evidence type="ECO:0000256" key="2">
    <source>
        <dbReference type="ARBA" id="ARBA00012180"/>
    </source>
</evidence>
<evidence type="ECO:0000313" key="5">
    <source>
        <dbReference type="Proteomes" id="UP000472277"/>
    </source>
</evidence>
<dbReference type="FunFam" id="3.30.70.270:FF:000026">
    <property type="entry name" value="Transposon Ty3-G Gag-Pol polyprotein"/>
    <property type="match status" value="1"/>
</dbReference>
<evidence type="ECO:0000313" key="4">
    <source>
        <dbReference type="Ensembl" id="ENSSTUP00000089672.1"/>
    </source>
</evidence>
<dbReference type="OMA" id="THIGAFC"/>
<dbReference type="InterPro" id="IPR000477">
    <property type="entry name" value="RT_dom"/>
</dbReference>
<dbReference type="InterPro" id="IPR050951">
    <property type="entry name" value="Retrovirus_Pol_polyprotein"/>
</dbReference>
<dbReference type="CDD" id="cd01647">
    <property type="entry name" value="RT_LTR"/>
    <property type="match status" value="1"/>
</dbReference>
<dbReference type="PANTHER" id="PTHR37984:SF15">
    <property type="entry name" value="INTEGRASE CATALYTIC DOMAIN-CONTAINING PROTEIN"/>
    <property type="match status" value="1"/>
</dbReference>
<dbReference type="SUPFAM" id="SSF56672">
    <property type="entry name" value="DNA/RNA polymerases"/>
    <property type="match status" value="1"/>
</dbReference>
<evidence type="ECO:0000256" key="1">
    <source>
        <dbReference type="ARBA" id="ARBA00010879"/>
    </source>
</evidence>
<dbReference type="Gene3D" id="3.10.10.10">
    <property type="entry name" value="HIV Type 1 Reverse Transcriptase, subunit A, domain 1"/>
    <property type="match status" value="1"/>
</dbReference>
<feature type="domain" description="Reverse transcriptase" evidence="3">
    <location>
        <begin position="24"/>
        <end position="201"/>
    </location>
</feature>
<dbReference type="Proteomes" id="UP000472277">
    <property type="component" value="Chromosome 30"/>
</dbReference>
<keyword evidence="5" id="KW-1185">Reference proteome</keyword>
<dbReference type="Pfam" id="PF17919">
    <property type="entry name" value="RT_RNaseH_2"/>
    <property type="match status" value="1"/>
</dbReference>
<dbReference type="Pfam" id="PF00078">
    <property type="entry name" value="RVT_1"/>
    <property type="match status" value="1"/>
</dbReference>
<evidence type="ECO:0000259" key="3">
    <source>
        <dbReference type="PROSITE" id="PS50878"/>
    </source>
</evidence>
<dbReference type="InParanoid" id="A0A674D150"/>
<dbReference type="FunFam" id="3.10.20.370:FF:000001">
    <property type="entry name" value="Retrovirus-related Pol polyprotein from transposon 17.6-like protein"/>
    <property type="match status" value="1"/>
</dbReference>
<protein>
    <recommendedName>
        <fullName evidence="2">ribonuclease H</fullName>
        <ecNumber evidence="2">3.1.26.4</ecNumber>
    </recommendedName>
</protein>
<dbReference type="AlphaFoldDB" id="A0A674D150"/>
<dbReference type="InterPro" id="IPR043128">
    <property type="entry name" value="Rev_trsase/Diguanyl_cyclase"/>
</dbReference>
<dbReference type="CDD" id="cd09274">
    <property type="entry name" value="RNase_HI_RT_Ty3"/>
    <property type="match status" value="1"/>
</dbReference>
<accession>A0A674D150</accession>
<proteinExistence type="inferred from homology"/>
<comment type="similarity">
    <text evidence="1">Belongs to the beta type-B retroviral polymerase family. HERV class-II K(HML-2) pol subfamily.</text>
</comment>